<reference evidence="1 2" key="1">
    <citation type="submission" date="2020-11" db="EMBL/GenBank/DDBJ databases">
        <title>Pseudomonas fulva producing VIM-24.</title>
        <authorList>
            <person name="Liu S."/>
        </authorList>
    </citation>
    <scope>NUCLEOTIDE SEQUENCE [LARGE SCALE GENOMIC DNA]</scope>
    <source>
        <strain evidence="1 2">ZDHY414</strain>
        <plasmid evidence="1 2">pVIM-24-ZDHY414</plasmid>
    </source>
</reference>
<accession>A0A7S9LD31</accession>
<dbReference type="Proteomes" id="UP000594430">
    <property type="component" value="Plasmid pVIM-24-ZDHY414"/>
</dbReference>
<evidence type="ECO:0000313" key="2">
    <source>
        <dbReference type="Proteomes" id="UP000594430"/>
    </source>
</evidence>
<protein>
    <submittedName>
        <fullName evidence="1">Uncharacterized protein</fullName>
    </submittedName>
</protein>
<gene>
    <name evidence="1" type="ORF">IZU98_24500</name>
</gene>
<geneLocation type="plasmid" evidence="1 2">
    <name>pVIM-24-ZDHY414</name>
</geneLocation>
<organism evidence="1 2">
    <name type="scientific">Pseudomonas fulva</name>
    <dbReference type="NCBI Taxonomy" id="47880"/>
    <lineage>
        <taxon>Bacteria</taxon>
        <taxon>Pseudomonadati</taxon>
        <taxon>Pseudomonadota</taxon>
        <taxon>Gammaproteobacteria</taxon>
        <taxon>Pseudomonadales</taxon>
        <taxon>Pseudomonadaceae</taxon>
        <taxon>Pseudomonas</taxon>
    </lineage>
</organism>
<dbReference type="AlphaFoldDB" id="A0A7S9LD31"/>
<sequence>MQAFTVDARYLDEEDAFDVNQVLENWRPSSNVFIRRSAANAPVGFKGSLPVADFTQWVADHVLSLPSHTGVIVDLSLARSDAGTTVQFTVAGHVPDIDSPIDADNPGFFEYALQWFAVHRPSIRAYATEGLFWVEEMK</sequence>
<keyword evidence="1" id="KW-0614">Plasmid</keyword>
<dbReference type="EMBL" id="CP064948">
    <property type="protein sequence ID" value="QPH52042.1"/>
    <property type="molecule type" value="Genomic_DNA"/>
</dbReference>
<dbReference type="RefSeq" id="WP_084850915.1">
    <property type="nucleotide sequence ID" value="NZ_CP064945.1"/>
</dbReference>
<name>A0A7S9LD31_9PSED</name>
<proteinExistence type="predicted"/>
<evidence type="ECO:0000313" key="1">
    <source>
        <dbReference type="EMBL" id="QPH52042.1"/>
    </source>
</evidence>